<gene>
    <name evidence="2" type="ORF">METZ01_LOCUS495597</name>
</gene>
<dbReference type="Pfam" id="PF01168">
    <property type="entry name" value="Ala_racemase_N"/>
    <property type="match status" value="1"/>
</dbReference>
<dbReference type="PANTHER" id="PTHR28004:SF2">
    <property type="entry name" value="D-SERINE DEHYDRATASE"/>
    <property type="match status" value="1"/>
</dbReference>
<dbReference type="Gene3D" id="3.20.20.10">
    <property type="entry name" value="Alanine racemase"/>
    <property type="match status" value="1"/>
</dbReference>
<feature type="domain" description="Alanine racemase N-terminal" evidence="1">
    <location>
        <begin position="58"/>
        <end position="217"/>
    </location>
</feature>
<organism evidence="2">
    <name type="scientific">marine metagenome</name>
    <dbReference type="NCBI Taxonomy" id="408172"/>
    <lineage>
        <taxon>unclassified sequences</taxon>
        <taxon>metagenomes</taxon>
        <taxon>ecological metagenomes</taxon>
    </lineage>
</organism>
<dbReference type="SUPFAM" id="SSF51419">
    <property type="entry name" value="PLP-binding barrel"/>
    <property type="match status" value="1"/>
</dbReference>
<dbReference type="EMBL" id="UINC01216558">
    <property type="protein sequence ID" value="SVE42743.1"/>
    <property type="molecule type" value="Genomic_DNA"/>
</dbReference>
<dbReference type="InterPro" id="IPR001608">
    <property type="entry name" value="Ala_racemase_N"/>
</dbReference>
<feature type="non-terminal residue" evidence="2">
    <location>
        <position position="1"/>
    </location>
</feature>
<dbReference type="InterPro" id="IPR029066">
    <property type="entry name" value="PLP-binding_barrel"/>
</dbReference>
<dbReference type="InterPro" id="IPR051466">
    <property type="entry name" value="D-amino_acid_metab_enzyme"/>
</dbReference>
<dbReference type="AlphaFoldDB" id="A0A383DEJ3"/>
<evidence type="ECO:0000313" key="2">
    <source>
        <dbReference type="EMBL" id="SVE42743.1"/>
    </source>
</evidence>
<evidence type="ECO:0000259" key="1">
    <source>
        <dbReference type="Pfam" id="PF01168"/>
    </source>
</evidence>
<protein>
    <recommendedName>
        <fullName evidence="1">Alanine racemase N-terminal domain-containing protein</fullName>
    </recommendedName>
</protein>
<reference evidence="2" key="1">
    <citation type="submission" date="2018-05" db="EMBL/GenBank/DDBJ databases">
        <authorList>
            <person name="Lanie J.A."/>
            <person name="Ng W.-L."/>
            <person name="Kazmierczak K.M."/>
            <person name="Andrzejewski T.M."/>
            <person name="Davidsen T.M."/>
            <person name="Wayne K.J."/>
            <person name="Tettelin H."/>
            <person name="Glass J.I."/>
            <person name="Rusch D."/>
            <person name="Podicherti R."/>
            <person name="Tsui H.-C.T."/>
            <person name="Winkler M.E."/>
        </authorList>
    </citation>
    <scope>NUCLEOTIDE SEQUENCE</scope>
</reference>
<feature type="non-terminal residue" evidence="2">
    <location>
        <position position="236"/>
    </location>
</feature>
<sequence>YNCQSTQINSLDHLSPKIHLVLSTACAVYLLGTQNSERIPMPLPGIPTEDIDTPALVIDLDLLESNIARMADFFSDKKANLRPHTKTHKTPILAHKQIEAGAQGVTCAKLGEAEVMAAAGIRDILVANQVVGRIKINRLVALSRHTDIIVAADDANNVREISDAAQTAGTKVNMIIEVDVGMQRCGVPPGEAALNLARVIDDRPGVTFRGIMGYEGHIIGEPDNDIRYGECRKSMT</sequence>
<proteinExistence type="predicted"/>
<dbReference type="GO" id="GO:0036088">
    <property type="term" value="P:D-serine catabolic process"/>
    <property type="evidence" value="ECO:0007669"/>
    <property type="project" value="TreeGrafter"/>
</dbReference>
<dbReference type="GO" id="GO:0008721">
    <property type="term" value="F:D-serine ammonia-lyase activity"/>
    <property type="evidence" value="ECO:0007669"/>
    <property type="project" value="TreeGrafter"/>
</dbReference>
<name>A0A383DEJ3_9ZZZZ</name>
<accession>A0A383DEJ3</accession>
<dbReference type="PANTHER" id="PTHR28004">
    <property type="entry name" value="ZGC:162816-RELATED"/>
    <property type="match status" value="1"/>
</dbReference>